<dbReference type="Proteomes" id="UP000886740">
    <property type="component" value="Unassembled WGS sequence"/>
</dbReference>
<dbReference type="SMART" id="SM00228">
    <property type="entry name" value="PDZ"/>
    <property type="match status" value="2"/>
</dbReference>
<dbReference type="Pfam" id="PF00595">
    <property type="entry name" value="PDZ"/>
    <property type="match status" value="1"/>
</dbReference>
<organism evidence="2 3">
    <name type="scientific">Candidatus Parabacteroides intestinipullorum</name>
    <dbReference type="NCBI Taxonomy" id="2838723"/>
    <lineage>
        <taxon>Bacteria</taxon>
        <taxon>Pseudomonadati</taxon>
        <taxon>Bacteroidota</taxon>
        <taxon>Bacteroidia</taxon>
        <taxon>Bacteroidales</taxon>
        <taxon>Tannerellaceae</taxon>
        <taxon>Parabacteroides</taxon>
    </lineage>
</organism>
<proteinExistence type="predicted"/>
<feature type="domain" description="PDZ" evidence="1">
    <location>
        <begin position="4"/>
        <end position="92"/>
    </location>
</feature>
<evidence type="ECO:0000313" key="2">
    <source>
        <dbReference type="EMBL" id="HIX75873.1"/>
    </source>
</evidence>
<dbReference type="SUPFAM" id="SSF50156">
    <property type="entry name" value="PDZ domain-like"/>
    <property type="match status" value="2"/>
</dbReference>
<dbReference type="Pfam" id="PF13590">
    <property type="entry name" value="DUF4136"/>
    <property type="match status" value="1"/>
</dbReference>
<name>A0A9D1XAE5_9BACT</name>
<reference evidence="2" key="2">
    <citation type="submission" date="2021-04" db="EMBL/GenBank/DDBJ databases">
        <authorList>
            <person name="Gilroy R."/>
        </authorList>
    </citation>
    <scope>NUCLEOTIDE SEQUENCE</scope>
    <source>
        <strain evidence="2">ChiGjej6B6-14162</strain>
    </source>
</reference>
<evidence type="ECO:0000313" key="3">
    <source>
        <dbReference type="Proteomes" id="UP000886740"/>
    </source>
</evidence>
<dbReference type="PROSITE" id="PS50106">
    <property type="entry name" value="PDZ"/>
    <property type="match status" value="1"/>
</dbReference>
<dbReference type="InterPro" id="IPR001478">
    <property type="entry name" value="PDZ"/>
</dbReference>
<gene>
    <name evidence="2" type="ORF">H9977_12700</name>
</gene>
<dbReference type="AlphaFoldDB" id="A0A9D1XAE5"/>
<dbReference type="InterPro" id="IPR025411">
    <property type="entry name" value="DUF4136"/>
</dbReference>
<dbReference type="EMBL" id="DXEL01000085">
    <property type="protein sequence ID" value="HIX75873.1"/>
    <property type="molecule type" value="Genomic_DNA"/>
</dbReference>
<dbReference type="Gene3D" id="2.30.42.10">
    <property type="match status" value="1"/>
</dbReference>
<reference evidence="2" key="1">
    <citation type="journal article" date="2021" name="PeerJ">
        <title>Extensive microbial diversity within the chicken gut microbiome revealed by metagenomics and culture.</title>
        <authorList>
            <person name="Gilroy R."/>
            <person name="Ravi A."/>
            <person name="Getino M."/>
            <person name="Pursley I."/>
            <person name="Horton D.L."/>
            <person name="Alikhan N.F."/>
            <person name="Baker D."/>
            <person name="Gharbi K."/>
            <person name="Hall N."/>
            <person name="Watson M."/>
            <person name="Adriaenssens E.M."/>
            <person name="Foster-Nyarko E."/>
            <person name="Jarju S."/>
            <person name="Secka A."/>
            <person name="Antonio M."/>
            <person name="Oren A."/>
            <person name="Chaudhuri R.R."/>
            <person name="La Ragione R."/>
            <person name="Hildebrand F."/>
            <person name="Pallen M.J."/>
        </authorList>
    </citation>
    <scope>NUCLEOTIDE SEQUENCE</scope>
    <source>
        <strain evidence="2">ChiGjej6B6-14162</strain>
    </source>
</reference>
<sequence length="463" mass="53415">MIHTTGYSQQRNETVCRLGFDYDISQSRNWGYNQLVITKIYPYSSAELAGLKAYDIIDTINGVDVRTLSGDEIEQLLNPAGQSEVVMTVRNLAHDQRQVLVKKDCKKSNSISEDQLASAFSMYSLETTKEIDFTCPFKTTVTKDTVSFERFKTFAFSPIDENNRALEEQVNESIKNVLTKKGLTVDVVQPDLLIQTYYFFDKNPNYVGTNKIVVNKEAIYRYNSSKNKVEKFPFLNPSTSESEAEYLLQFGIRLIDQKLEPGRVLWECEANELMEDSYSLADYAKAHAPLMFMQYPYVKYGKNVPFHVSMKSYNYTGISYDIDRLELISEVRKNSPAYEVGIRARDVVERIGRNKMDYTSEEFSKAYKQFITKTLSYRDPKTIFTDSNGFKYCMLWDVFKYPQVADAINEPDNLGAFSYLYFFTPYINPTGNNACTFVIRRGKEKKEVVIRPTIHTETTIEVK</sequence>
<accession>A0A9D1XAE5</accession>
<dbReference type="InterPro" id="IPR036034">
    <property type="entry name" value="PDZ_sf"/>
</dbReference>
<dbReference type="Gene3D" id="3.30.160.670">
    <property type="match status" value="1"/>
</dbReference>
<protein>
    <submittedName>
        <fullName evidence="2">DUF4136 domain-containing protein</fullName>
    </submittedName>
</protein>
<comment type="caution">
    <text evidence="2">The sequence shown here is derived from an EMBL/GenBank/DDBJ whole genome shotgun (WGS) entry which is preliminary data.</text>
</comment>
<evidence type="ECO:0000259" key="1">
    <source>
        <dbReference type="PROSITE" id="PS50106"/>
    </source>
</evidence>